<dbReference type="InterPro" id="IPR000073">
    <property type="entry name" value="AB_hydrolase_1"/>
</dbReference>
<keyword evidence="2" id="KW-0378">Hydrolase</keyword>
<evidence type="ECO:0000313" key="3">
    <source>
        <dbReference type="Proteomes" id="UP000473699"/>
    </source>
</evidence>
<dbReference type="GO" id="GO:0016787">
    <property type="term" value="F:hydrolase activity"/>
    <property type="evidence" value="ECO:0007669"/>
    <property type="project" value="UniProtKB-KW"/>
</dbReference>
<accession>A0A6L5Y9G3</accession>
<proteinExistence type="predicted"/>
<sequence length="324" mass="37127">MGIISVKELGNFYVNGHEVILRGLPHKAFICQDGTTQDFDPNGQYEAGQMYVEYVKLAQPKAKYPLLMWHGGGLTGATWGSTPDGREGWRSLFLRYGHDVYVSDSVERGRSSWAMYPEIYRTHPEFTTKAACWSNFRLGPLFAEDHSKRVSYERTQFPVEYYDEFYKQIVPRWRSMDDWAQDAYNNLVDRFDGGCVIMAHSQGANFALPAALAHPDKVKGLILLEPARTPDPQTTDFSALKEIPQLVLWGDFIRVSELCVWTKAAYFKIYPEYFRIMKELGAPINWIDLPKRGIFGNTHLLMMDRNSAQVAELIQNWMGGRGLM</sequence>
<feature type="domain" description="AB hydrolase-1" evidence="1">
    <location>
        <begin position="65"/>
        <end position="235"/>
    </location>
</feature>
<comment type="caution">
    <text evidence="2">The sequence shown here is derived from an EMBL/GenBank/DDBJ whole genome shotgun (WGS) entry which is preliminary data.</text>
</comment>
<dbReference type="SUPFAM" id="SSF53474">
    <property type="entry name" value="alpha/beta-Hydrolases"/>
    <property type="match status" value="1"/>
</dbReference>
<evidence type="ECO:0000259" key="1">
    <source>
        <dbReference type="Pfam" id="PF00561"/>
    </source>
</evidence>
<keyword evidence="3" id="KW-1185">Reference proteome</keyword>
<dbReference type="EMBL" id="VUNH01000002">
    <property type="protein sequence ID" value="MST54841.1"/>
    <property type="molecule type" value="Genomic_DNA"/>
</dbReference>
<protein>
    <submittedName>
        <fullName evidence="2">Alpha/beta fold hydrolase</fullName>
    </submittedName>
</protein>
<dbReference type="InterPro" id="IPR029058">
    <property type="entry name" value="AB_hydrolase_fold"/>
</dbReference>
<dbReference type="PANTHER" id="PTHR43194:SF5">
    <property type="entry name" value="PIMELOYL-[ACYL-CARRIER PROTEIN] METHYL ESTER ESTERASE"/>
    <property type="match status" value="1"/>
</dbReference>
<evidence type="ECO:0000313" key="2">
    <source>
        <dbReference type="EMBL" id="MST54841.1"/>
    </source>
</evidence>
<dbReference type="PANTHER" id="PTHR43194">
    <property type="entry name" value="HYDROLASE ALPHA/BETA FOLD FAMILY"/>
    <property type="match status" value="1"/>
</dbReference>
<gene>
    <name evidence="2" type="ORF">FYJ74_02080</name>
</gene>
<dbReference type="Proteomes" id="UP000473699">
    <property type="component" value="Unassembled WGS sequence"/>
</dbReference>
<dbReference type="Pfam" id="PF00561">
    <property type="entry name" value="Abhydrolase_1"/>
    <property type="match status" value="1"/>
</dbReference>
<dbReference type="AlphaFoldDB" id="A0A6L5Y9G3"/>
<dbReference type="InterPro" id="IPR050228">
    <property type="entry name" value="Carboxylesterase_BioH"/>
</dbReference>
<name>A0A6L5Y9G3_9BACT</name>
<dbReference type="Gene3D" id="3.40.50.1820">
    <property type="entry name" value="alpha/beta hydrolase"/>
    <property type="match status" value="1"/>
</dbReference>
<organism evidence="2 3">
    <name type="scientific">Pyramidobacter porci</name>
    <dbReference type="NCBI Taxonomy" id="2605789"/>
    <lineage>
        <taxon>Bacteria</taxon>
        <taxon>Thermotogati</taxon>
        <taxon>Synergistota</taxon>
        <taxon>Synergistia</taxon>
        <taxon>Synergistales</taxon>
        <taxon>Dethiosulfovibrionaceae</taxon>
        <taxon>Pyramidobacter</taxon>
    </lineage>
</organism>
<reference evidence="2 3" key="1">
    <citation type="submission" date="2019-08" db="EMBL/GenBank/DDBJ databases">
        <title>In-depth cultivation of the pig gut microbiome towards novel bacterial diversity and tailored functional studies.</title>
        <authorList>
            <person name="Wylensek D."/>
            <person name="Hitch T.C.A."/>
            <person name="Clavel T."/>
        </authorList>
    </citation>
    <scope>NUCLEOTIDE SEQUENCE [LARGE SCALE GENOMIC DNA]</scope>
    <source>
        <strain evidence="2 3">SM-530-WT-4B</strain>
    </source>
</reference>